<protein>
    <submittedName>
        <fullName evidence="2">Uncharacterized protein</fullName>
    </submittedName>
</protein>
<feature type="region of interest" description="Disordered" evidence="1">
    <location>
        <begin position="206"/>
        <end position="434"/>
    </location>
</feature>
<name>A0A167RHR9_CALVF</name>
<accession>A0A167RHR9</accession>
<organism evidence="2 3">
    <name type="scientific">Calocera viscosa (strain TUFC12733)</name>
    <dbReference type="NCBI Taxonomy" id="1330018"/>
    <lineage>
        <taxon>Eukaryota</taxon>
        <taxon>Fungi</taxon>
        <taxon>Dikarya</taxon>
        <taxon>Basidiomycota</taxon>
        <taxon>Agaricomycotina</taxon>
        <taxon>Dacrymycetes</taxon>
        <taxon>Dacrymycetales</taxon>
        <taxon>Dacrymycetaceae</taxon>
        <taxon>Calocera</taxon>
    </lineage>
</organism>
<dbReference type="OrthoDB" id="10476466at2759"/>
<dbReference type="Proteomes" id="UP000076738">
    <property type="component" value="Unassembled WGS sequence"/>
</dbReference>
<reference evidence="2 3" key="1">
    <citation type="journal article" date="2016" name="Mol. Biol. Evol.">
        <title>Comparative Genomics of Early-Diverging Mushroom-Forming Fungi Provides Insights into the Origins of Lignocellulose Decay Capabilities.</title>
        <authorList>
            <person name="Nagy L.G."/>
            <person name="Riley R."/>
            <person name="Tritt A."/>
            <person name="Adam C."/>
            <person name="Daum C."/>
            <person name="Floudas D."/>
            <person name="Sun H."/>
            <person name="Yadav J.S."/>
            <person name="Pangilinan J."/>
            <person name="Larsson K.H."/>
            <person name="Matsuura K."/>
            <person name="Barry K."/>
            <person name="Labutti K."/>
            <person name="Kuo R."/>
            <person name="Ohm R.A."/>
            <person name="Bhattacharya S.S."/>
            <person name="Shirouzu T."/>
            <person name="Yoshinaga Y."/>
            <person name="Martin F.M."/>
            <person name="Grigoriev I.V."/>
            <person name="Hibbett D.S."/>
        </authorList>
    </citation>
    <scope>NUCLEOTIDE SEQUENCE [LARGE SCALE GENOMIC DNA]</scope>
    <source>
        <strain evidence="2 3">TUFC12733</strain>
    </source>
</reference>
<sequence>MSFSTEVRTASDGDESLEEGQVVLDDKARACACLLALRSFRHTQPNEHVLNFVPTLKHPSPDWHFILHEPHAFPLLPFQDILAIIREEHTCPYERIATDLNPRATLERSHAYERMVIEVEFEGRVLRGVAVKTLLDHLHKRFDRTETGAWKVQGVWETIAMETDRRGGLKARFEMDVCTSACESVICQLMANSSADAITLLYAGTPEHNVDGDNPLRQALSRSTGRRTSRVKIPLRVSPPPRTIRHASPSPQARHRSPLYSRSREHVHREYKRTRSPSPDRRSPSPSSVSSKMRGWGARTNIAQERLKTREPRSQSRYHDLDRPSRSTTKDSLKYEWPVERRGTREVKRGRSRSPVRKETRPRLPSVAHRPRTPPADDSASDELQTPEMGIPLPLITPPLTHPRRRMNASDFLDSDDECSANSSDEPAETYTDGTDSASLQLAAIESNSLGLLDFIGMSSASSPMPILIRANVSDLTSSMRKNDVRKECIASDDIAPLVIGALHLKGLVHSSQLTARGTRHRKTGLFGWSTQWHEFAATVGREVML</sequence>
<evidence type="ECO:0000256" key="1">
    <source>
        <dbReference type="SAM" id="MobiDB-lite"/>
    </source>
</evidence>
<evidence type="ECO:0000313" key="3">
    <source>
        <dbReference type="Proteomes" id="UP000076738"/>
    </source>
</evidence>
<evidence type="ECO:0000313" key="2">
    <source>
        <dbReference type="EMBL" id="KZP00921.1"/>
    </source>
</evidence>
<gene>
    <name evidence="2" type="ORF">CALVIDRAFT_217485</name>
</gene>
<proteinExistence type="predicted"/>
<dbReference type="EMBL" id="KV417268">
    <property type="protein sequence ID" value="KZP00921.1"/>
    <property type="molecule type" value="Genomic_DNA"/>
</dbReference>
<keyword evidence="3" id="KW-1185">Reference proteome</keyword>
<feature type="compositionally biased region" description="Basic and acidic residues" evidence="1">
    <location>
        <begin position="305"/>
        <end position="349"/>
    </location>
</feature>
<dbReference type="AlphaFoldDB" id="A0A167RHR9"/>